<feature type="transmembrane region" description="Helical" evidence="6">
    <location>
        <begin position="107"/>
        <end position="130"/>
    </location>
</feature>
<dbReference type="InterPro" id="IPR039072">
    <property type="entry name" value="ATP_synth_I_Bacilli"/>
</dbReference>
<dbReference type="Pfam" id="PF03899">
    <property type="entry name" value="ATP-synt_I"/>
    <property type="match status" value="1"/>
</dbReference>
<evidence type="ECO:0000313" key="7">
    <source>
        <dbReference type="EMBL" id="SHE97161.1"/>
    </source>
</evidence>
<evidence type="ECO:0000256" key="4">
    <source>
        <dbReference type="ARBA" id="ARBA00022989"/>
    </source>
</evidence>
<evidence type="ECO:0000256" key="2">
    <source>
        <dbReference type="ARBA" id="ARBA00022475"/>
    </source>
</evidence>
<keyword evidence="5 6" id="KW-0472">Membrane</keyword>
<evidence type="ECO:0000256" key="3">
    <source>
        <dbReference type="ARBA" id="ARBA00022692"/>
    </source>
</evidence>
<feature type="transmembrane region" description="Helical" evidence="6">
    <location>
        <begin position="84"/>
        <end position="101"/>
    </location>
</feature>
<dbReference type="OrthoDB" id="2355635at2"/>
<dbReference type="InterPro" id="IPR005598">
    <property type="entry name" value="ATP_synth_I"/>
</dbReference>
<protein>
    <submittedName>
        <fullName evidence="7">ATP synthase I chain</fullName>
    </submittedName>
</protein>
<dbReference type="STRING" id="112248.SAMN05444392_105191"/>
<dbReference type="AlphaFoldDB" id="A0A1M4XUK4"/>
<keyword evidence="4 6" id="KW-1133">Transmembrane helix</keyword>
<comment type="subcellular location">
    <subcellularLocation>
        <location evidence="1">Cell membrane</location>
        <topology evidence="1">Multi-pass membrane protein</topology>
    </subcellularLocation>
</comment>
<feature type="transmembrane region" description="Helical" evidence="6">
    <location>
        <begin position="20"/>
        <end position="38"/>
    </location>
</feature>
<accession>A0A1M4XUK4</accession>
<sequence>MSLSSINPQTNPFTAIRRWVIIFTTGLLALCLILWFLFPIQPFIAGVMLGLSISLYNILYLTRRIRLKCEQSILSSIRLPGSGMFHRYLMVTLAIIIAILYRDWIDVRAVVLGLPICYILVVLLELIAVLRQGVRSRKG</sequence>
<evidence type="ECO:0000256" key="5">
    <source>
        <dbReference type="ARBA" id="ARBA00023136"/>
    </source>
</evidence>
<evidence type="ECO:0000313" key="8">
    <source>
        <dbReference type="Proteomes" id="UP000184476"/>
    </source>
</evidence>
<gene>
    <name evidence="7" type="ORF">SAMN05444392_105191</name>
</gene>
<reference evidence="7 8" key="1">
    <citation type="submission" date="2016-11" db="EMBL/GenBank/DDBJ databases">
        <authorList>
            <person name="Jaros S."/>
            <person name="Januszkiewicz K."/>
            <person name="Wedrychowicz H."/>
        </authorList>
    </citation>
    <scope>NUCLEOTIDE SEQUENCE [LARGE SCALE GENOMIC DNA]</scope>
    <source>
        <strain evidence="7 8">DSM 44666</strain>
    </source>
</reference>
<dbReference type="RefSeq" id="WP_073154797.1">
    <property type="nucleotide sequence ID" value="NZ_FQVL01000005.1"/>
</dbReference>
<feature type="transmembrane region" description="Helical" evidence="6">
    <location>
        <begin position="44"/>
        <end position="63"/>
    </location>
</feature>
<keyword evidence="8" id="KW-1185">Reference proteome</keyword>
<dbReference type="GO" id="GO:0005886">
    <property type="term" value="C:plasma membrane"/>
    <property type="evidence" value="ECO:0007669"/>
    <property type="project" value="UniProtKB-SubCell"/>
</dbReference>
<dbReference type="Proteomes" id="UP000184476">
    <property type="component" value="Unassembled WGS sequence"/>
</dbReference>
<proteinExistence type="predicted"/>
<keyword evidence="2" id="KW-1003">Cell membrane</keyword>
<organism evidence="7 8">
    <name type="scientific">Seinonella peptonophila</name>
    <dbReference type="NCBI Taxonomy" id="112248"/>
    <lineage>
        <taxon>Bacteria</taxon>
        <taxon>Bacillati</taxon>
        <taxon>Bacillota</taxon>
        <taxon>Bacilli</taxon>
        <taxon>Bacillales</taxon>
        <taxon>Thermoactinomycetaceae</taxon>
        <taxon>Seinonella</taxon>
    </lineage>
</organism>
<dbReference type="PANTHER" id="PTHR40035:SF1">
    <property type="entry name" value="ATP SYNTHASE PROTEIN I"/>
    <property type="match status" value="1"/>
</dbReference>
<name>A0A1M4XUK4_9BACL</name>
<dbReference type="EMBL" id="FQVL01000005">
    <property type="protein sequence ID" value="SHE97161.1"/>
    <property type="molecule type" value="Genomic_DNA"/>
</dbReference>
<evidence type="ECO:0000256" key="1">
    <source>
        <dbReference type="ARBA" id="ARBA00004651"/>
    </source>
</evidence>
<dbReference type="PANTHER" id="PTHR40035">
    <property type="entry name" value="ATP SYNTHASE PROTEIN I"/>
    <property type="match status" value="1"/>
</dbReference>
<keyword evidence="3 6" id="KW-0812">Transmembrane</keyword>
<evidence type="ECO:0000256" key="6">
    <source>
        <dbReference type="SAM" id="Phobius"/>
    </source>
</evidence>